<dbReference type="AlphaFoldDB" id="A0A8S9WRF2"/>
<dbReference type="Pfam" id="PF00233">
    <property type="entry name" value="PDEase_I"/>
    <property type="match status" value="1"/>
</dbReference>
<feature type="binding site" evidence="4">
    <location>
        <position position="79"/>
    </location>
    <ligand>
        <name>Zn(2+)</name>
        <dbReference type="ChEBI" id="CHEBI:29105"/>
        <label>1</label>
    </ligand>
</feature>
<dbReference type="Proteomes" id="UP000466442">
    <property type="component" value="Linkage Group LG16"/>
</dbReference>
<proteinExistence type="predicted"/>
<protein>
    <recommendedName>
        <fullName evidence="5">PDEase domain-containing protein</fullName>
    </recommendedName>
</protein>
<feature type="active site" description="Proton donor" evidence="3">
    <location>
        <position position="75"/>
    </location>
</feature>
<dbReference type="PANTHER" id="PTHR11347">
    <property type="entry name" value="CYCLIC NUCLEOTIDE PHOSPHODIESTERASE"/>
    <property type="match status" value="1"/>
</dbReference>
<feature type="binding site" evidence="4">
    <location>
        <position position="115"/>
    </location>
    <ligand>
        <name>Zn(2+)</name>
        <dbReference type="ChEBI" id="CHEBI:29105"/>
        <label>1</label>
    </ligand>
</feature>
<dbReference type="InterPro" id="IPR036971">
    <property type="entry name" value="PDEase_catalytic_dom_sf"/>
</dbReference>
<evidence type="ECO:0000256" key="3">
    <source>
        <dbReference type="PIRSR" id="PIRSR623088-1"/>
    </source>
</evidence>
<dbReference type="SUPFAM" id="SSF109604">
    <property type="entry name" value="HD-domain/PDEase-like"/>
    <property type="match status" value="1"/>
</dbReference>
<evidence type="ECO:0000256" key="4">
    <source>
        <dbReference type="PIRSR" id="PIRSR623088-3"/>
    </source>
</evidence>
<dbReference type="InterPro" id="IPR002073">
    <property type="entry name" value="PDEase_catalytic_dom"/>
</dbReference>
<dbReference type="GO" id="GO:0007165">
    <property type="term" value="P:signal transduction"/>
    <property type="evidence" value="ECO:0007669"/>
    <property type="project" value="InterPro"/>
</dbReference>
<accession>A0A8S9WRF2</accession>
<comment type="caution">
    <text evidence="6">The sequence shown here is derived from an EMBL/GenBank/DDBJ whole genome shotgun (WGS) entry which is preliminary data.</text>
</comment>
<keyword evidence="2" id="KW-0378">Hydrolase</keyword>
<dbReference type="GO" id="GO:0004114">
    <property type="term" value="F:3',5'-cyclic-nucleotide phosphodiesterase activity"/>
    <property type="evidence" value="ECO:0007669"/>
    <property type="project" value="InterPro"/>
</dbReference>
<name>A0A8S9WRF2_APOLU</name>
<keyword evidence="7" id="KW-1185">Reference proteome</keyword>
<dbReference type="EMBL" id="WIXP02000016">
    <property type="protein sequence ID" value="KAF6198708.1"/>
    <property type="molecule type" value="Genomic_DNA"/>
</dbReference>
<dbReference type="InterPro" id="IPR023088">
    <property type="entry name" value="PDEase"/>
</dbReference>
<organism evidence="6 7">
    <name type="scientific">Apolygus lucorum</name>
    <name type="common">Small green plant bug</name>
    <name type="synonym">Lygocoris lucorum</name>
    <dbReference type="NCBI Taxonomy" id="248454"/>
    <lineage>
        <taxon>Eukaryota</taxon>
        <taxon>Metazoa</taxon>
        <taxon>Ecdysozoa</taxon>
        <taxon>Arthropoda</taxon>
        <taxon>Hexapoda</taxon>
        <taxon>Insecta</taxon>
        <taxon>Pterygota</taxon>
        <taxon>Neoptera</taxon>
        <taxon>Paraneoptera</taxon>
        <taxon>Hemiptera</taxon>
        <taxon>Heteroptera</taxon>
        <taxon>Panheteroptera</taxon>
        <taxon>Cimicomorpha</taxon>
        <taxon>Miridae</taxon>
        <taxon>Mirini</taxon>
        <taxon>Apolygus</taxon>
    </lineage>
</organism>
<dbReference type="SMART" id="SM00471">
    <property type="entry name" value="HDc"/>
    <property type="match status" value="1"/>
</dbReference>
<dbReference type="InterPro" id="IPR023174">
    <property type="entry name" value="PDEase_CS"/>
</dbReference>
<dbReference type="GO" id="GO:0046872">
    <property type="term" value="F:metal ion binding"/>
    <property type="evidence" value="ECO:0007669"/>
    <property type="project" value="UniProtKB-KW"/>
</dbReference>
<feature type="non-terminal residue" evidence="6">
    <location>
        <position position="1"/>
    </location>
</feature>
<dbReference type="CDD" id="cd00077">
    <property type="entry name" value="HDc"/>
    <property type="match status" value="1"/>
</dbReference>
<dbReference type="PRINTS" id="PR00387">
    <property type="entry name" value="PDIESTERASE1"/>
</dbReference>
<sequence length="216" mass="25346">MCLFCYSEDAISEEVVQCLRLSSFDSMQWSDEELLALLYFMFSDLGLLEAFKLDLVTLRNFLFQVYKNYNEVPFHNFRHCFCVAQMMYAMCVKADLPKRVGELEVLILLVSSICHDLDHPGYNNIYQINARTELALRYNDISPLENHHCSIAFRILELEESNIFKHMTSEEFKLVREGIIRCILATDMARHNEILAQFRDAVLQGFDYYNKSHINL</sequence>
<gene>
    <name evidence="6" type="ORF">GE061_008460</name>
</gene>
<evidence type="ECO:0000313" key="6">
    <source>
        <dbReference type="EMBL" id="KAF6198708.1"/>
    </source>
</evidence>
<evidence type="ECO:0000256" key="2">
    <source>
        <dbReference type="ARBA" id="ARBA00022801"/>
    </source>
</evidence>
<keyword evidence="1 4" id="KW-0479">Metal-binding</keyword>
<evidence type="ECO:0000259" key="5">
    <source>
        <dbReference type="PROSITE" id="PS51845"/>
    </source>
</evidence>
<dbReference type="InterPro" id="IPR003607">
    <property type="entry name" value="HD/PDEase_dom"/>
</dbReference>
<dbReference type="OrthoDB" id="546632at2759"/>
<evidence type="ECO:0000313" key="7">
    <source>
        <dbReference type="Proteomes" id="UP000466442"/>
    </source>
</evidence>
<dbReference type="Gene3D" id="1.10.1300.10">
    <property type="entry name" value="3'5'-cyclic nucleotide phosphodiesterase, catalytic domain"/>
    <property type="match status" value="1"/>
</dbReference>
<feature type="binding site" evidence="4">
    <location>
        <position position="116"/>
    </location>
    <ligand>
        <name>Zn(2+)</name>
        <dbReference type="ChEBI" id="CHEBI:29105"/>
        <label>2</label>
    </ligand>
</feature>
<feature type="binding site" evidence="4">
    <location>
        <position position="116"/>
    </location>
    <ligand>
        <name>Zn(2+)</name>
        <dbReference type="ChEBI" id="CHEBI:29105"/>
        <label>1</label>
    </ligand>
</feature>
<reference evidence="6" key="1">
    <citation type="journal article" date="2021" name="Mol. Ecol. Resour.">
        <title>Apolygus lucorum genome provides insights into omnivorousness and mesophyll feeding.</title>
        <authorList>
            <person name="Liu Y."/>
            <person name="Liu H."/>
            <person name="Wang H."/>
            <person name="Huang T."/>
            <person name="Liu B."/>
            <person name="Yang B."/>
            <person name="Yin L."/>
            <person name="Li B."/>
            <person name="Zhang Y."/>
            <person name="Zhang S."/>
            <person name="Jiang F."/>
            <person name="Zhang X."/>
            <person name="Ren Y."/>
            <person name="Wang B."/>
            <person name="Wang S."/>
            <person name="Lu Y."/>
            <person name="Wu K."/>
            <person name="Fan W."/>
            <person name="Wang G."/>
        </authorList>
    </citation>
    <scope>NUCLEOTIDE SEQUENCE</scope>
    <source>
        <strain evidence="6">12Hb</strain>
    </source>
</reference>
<feature type="domain" description="PDEase" evidence="5">
    <location>
        <begin position="1"/>
        <end position="216"/>
    </location>
</feature>
<dbReference type="PROSITE" id="PS00126">
    <property type="entry name" value="PDEASE_I_1"/>
    <property type="match status" value="1"/>
</dbReference>
<evidence type="ECO:0000256" key="1">
    <source>
        <dbReference type="ARBA" id="ARBA00022723"/>
    </source>
</evidence>
<dbReference type="PROSITE" id="PS51845">
    <property type="entry name" value="PDEASE_I_2"/>
    <property type="match status" value="1"/>
</dbReference>